<organism evidence="8 9">
    <name type="scientific">Candidatus Enterococcus lemimoniae</name>
    <dbReference type="NCBI Taxonomy" id="1834167"/>
    <lineage>
        <taxon>Bacteria</taxon>
        <taxon>Bacillati</taxon>
        <taxon>Bacillota</taxon>
        <taxon>Bacilli</taxon>
        <taxon>Lactobacillales</taxon>
        <taxon>Enterococcaceae</taxon>
        <taxon>Enterococcus</taxon>
    </lineage>
</organism>
<dbReference type="Proteomes" id="UP000195080">
    <property type="component" value="Chromosome"/>
</dbReference>
<feature type="transmembrane region" description="Helical" evidence="6">
    <location>
        <begin position="21"/>
        <end position="44"/>
    </location>
</feature>
<evidence type="ECO:0000313" key="8">
    <source>
        <dbReference type="EMBL" id="WYJ86112.1"/>
    </source>
</evidence>
<dbReference type="EMBL" id="CP147248">
    <property type="protein sequence ID" value="WYJ86112.1"/>
    <property type="molecule type" value="Genomic_DNA"/>
</dbReference>
<evidence type="ECO:0000256" key="6">
    <source>
        <dbReference type="SAM" id="Phobius"/>
    </source>
</evidence>
<gene>
    <name evidence="8" type="ORF">A5866_001190</name>
</gene>
<feature type="transmembrane region" description="Helical" evidence="6">
    <location>
        <begin position="139"/>
        <end position="157"/>
    </location>
</feature>
<keyword evidence="4 6" id="KW-1133">Transmembrane helix</keyword>
<feature type="transmembrane region" description="Helical" evidence="6">
    <location>
        <begin position="79"/>
        <end position="104"/>
    </location>
</feature>
<sequence length="208" mass="23854">MDKAYYVLKDSCTILLRNKGAAVFKCIVAFLYVILLTSLFHGWINVTQLAKVEKENTAREAEAFDFFTQSNTNDSLLTLLHSLTTTLFIFSIGLLLFGIFYLFIHFHRRLILDKKEFIIKKILGSSAFQVTSEPFCDSLLLIVPSCLLGLLTAEILYRSFLHFSTFSLADRLHPSSYFLIFVDLPLISFFALLIVCQFLFLKHKITDL</sequence>
<protein>
    <recommendedName>
        <fullName evidence="7">ABC3 transporter permease C-terminal domain-containing protein</fullName>
    </recommendedName>
</protein>
<evidence type="ECO:0000313" key="9">
    <source>
        <dbReference type="Proteomes" id="UP000195080"/>
    </source>
</evidence>
<reference evidence="9" key="1">
    <citation type="submission" date="2017-05" db="EMBL/GenBank/DDBJ databases">
        <title>The Genome Sequence of EEnterococcus faecalis 9F2_4866.</title>
        <authorList>
            <consortium name="The Broad Institute Genomics Platform"/>
            <consortium name="The Broad Institute Genomic Center for Infectious Diseases"/>
            <person name="Earl A."/>
            <person name="Manson A."/>
            <person name="Schwartman J."/>
            <person name="Gilmore M."/>
            <person name="Abouelleil A."/>
            <person name="Cao P."/>
            <person name="Chapman S."/>
            <person name="Cusick C."/>
            <person name="Shea T."/>
            <person name="Young S."/>
            <person name="Neafsey D."/>
            <person name="Nusbaum C."/>
            <person name="Birren B."/>
        </authorList>
    </citation>
    <scope>NUCLEOTIDE SEQUENCE [LARGE SCALE GENOMIC DNA]</scope>
    <source>
        <strain evidence="9">12C11_DIV0727</strain>
    </source>
</reference>
<keyword evidence="2" id="KW-1003">Cell membrane</keyword>
<keyword evidence="3 6" id="KW-0812">Transmembrane</keyword>
<dbReference type="Pfam" id="PF02687">
    <property type="entry name" value="FtsX"/>
    <property type="match status" value="1"/>
</dbReference>
<evidence type="ECO:0000256" key="1">
    <source>
        <dbReference type="ARBA" id="ARBA00004651"/>
    </source>
</evidence>
<comment type="subcellular location">
    <subcellularLocation>
        <location evidence="1">Cell membrane</location>
        <topology evidence="1">Multi-pass membrane protein</topology>
    </subcellularLocation>
</comment>
<name>A0ABZ2T8K5_9ENTE</name>
<dbReference type="InterPro" id="IPR003838">
    <property type="entry name" value="ABC3_permease_C"/>
</dbReference>
<evidence type="ECO:0000259" key="7">
    <source>
        <dbReference type="Pfam" id="PF02687"/>
    </source>
</evidence>
<keyword evidence="5 6" id="KW-0472">Membrane</keyword>
<evidence type="ECO:0000256" key="5">
    <source>
        <dbReference type="ARBA" id="ARBA00023136"/>
    </source>
</evidence>
<dbReference type="RefSeq" id="WP_086278873.1">
    <property type="nucleotide sequence ID" value="NZ_CP147248.1"/>
</dbReference>
<feature type="transmembrane region" description="Helical" evidence="6">
    <location>
        <begin position="177"/>
        <end position="201"/>
    </location>
</feature>
<evidence type="ECO:0000256" key="2">
    <source>
        <dbReference type="ARBA" id="ARBA00022475"/>
    </source>
</evidence>
<evidence type="ECO:0000256" key="3">
    <source>
        <dbReference type="ARBA" id="ARBA00022692"/>
    </source>
</evidence>
<accession>A0ABZ2T8K5</accession>
<keyword evidence="9" id="KW-1185">Reference proteome</keyword>
<proteinExistence type="predicted"/>
<reference evidence="8 9" key="2">
    <citation type="submission" date="2024-03" db="EMBL/GenBank/DDBJ databases">
        <title>The Genome Sequence of Enterococcus sp. DIV0727d.</title>
        <authorList>
            <consortium name="The Broad Institute Genomics Platform"/>
            <consortium name="The Broad Institute Microbial Omics Core"/>
            <consortium name="The Broad Institute Genomic Center for Infectious Diseases"/>
            <person name="Earl A."/>
            <person name="Manson A."/>
            <person name="Gilmore M."/>
            <person name="Schwartman J."/>
            <person name="Shea T."/>
            <person name="Abouelleil A."/>
            <person name="Cao P."/>
            <person name="Chapman S."/>
            <person name="Cusick C."/>
            <person name="Young S."/>
            <person name="Neafsey D."/>
            <person name="Nusbaum C."/>
            <person name="Birren B."/>
        </authorList>
    </citation>
    <scope>NUCLEOTIDE SEQUENCE [LARGE SCALE GENOMIC DNA]</scope>
    <source>
        <strain evidence="8 9">12C11_DIV0727</strain>
    </source>
</reference>
<evidence type="ECO:0000256" key="4">
    <source>
        <dbReference type="ARBA" id="ARBA00022989"/>
    </source>
</evidence>
<feature type="domain" description="ABC3 transporter permease C-terminal" evidence="7">
    <location>
        <begin position="88"/>
        <end position="194"/>
    </location>
</feature>